<evidence type="ECO:0000313" key="3">
    <source>
        <dbReference type="EnsemblPlants" id="PNT63631"/>
    </source>
</evidence>
<dbReference type="GO" id="GO:0003824">
    <property type="term" value="F:catalytic activity"/>
    <property type="evidence" value="ECO:0007669"/>
    <property type="project" value="InterPro"/>
</dbReference>
<dbReference type="AlphaFoldDB" id="A0A2K2CNK4"/>
<dbReference type="PANTHER" id="PTHR35218:SF9">
    <property type="entry name" value="ENDONUCLEASE_EXONUCLEASE_PHOSPHATASE DOMAIN-CONTAINING PROTEIN"/>
    <property type="match status" value="1"/>
</dbReference>
<dbReference type="Gramene" id="PNT63631">
    <property type="protein sequence ID" value="PNT63631"/>
    <property type="gene ID" value="BRADI_4g18961v3"/>
</dbReference>
<evidence type="ECO:0000313" key="4">
    <source>
        <dbReference type="Proteomes" id="UP000008810"/>
    </source>
</evidence>
<evidence type="ECO:0000313" key="2">
    <source>
        <dbReference type="EMBL" id="PNT63631.1"/>
    </source>
</evidence>
<dbReference type="Proteomes" id="UP000008810">
    <property type="component" value="Chromosome 4"/>
</dbReference>
<sequence>MNCLSWNCRGGGNVATVRDLCALVRAHNPLIVFLCETRQKCDRMKRLCSRLGLKGFAGSDSDGFSGGLALFWHESLFGYSGN</sequence>
<organism evidence="2">
    <name type="scientific">Brachypodium distachyon</name>
    <name type="common">Purple false brome</name>
    <name type="synonym">Trachynia distachya</name>
    <dbReference type="NCBI Taxonomy" id="15368"/>
    <lineage>
        <taxon>Eukaryota</taxon>
        <taxon>Viridiplantae</taxon>
        <taxon>Streptophyta</taxon>
        <taxon>Embryophyta</taxon>
        <taxon>Tracheophyta</taxon>
        <taxon>Spermatophyta</taxon>
        <taxon>Magnoliopsida</taxon>
        <taxon>Liliopsida</taxon>
        <taxon>Poales</taxon>
        <taxon>Poaceae</taxon>
        <taxon>BOP clade</taxon>
        <taxon>Pooideae</taxon>
        <taxon>Stipodae</taxon>
        <taxon>Brachypodieae</taxon>
        <taxon>Brachypodium</taxon>
    </lineage>
</organism>
<dbReference type="OrthoDB" id="1001388at2759"/>
<keyword evidence="4" id="KW-1185">Reference proteome</keyword>
<protein>
    <recommendedName>
        <fullName evidence="1">Endonuclease/exonuclease/phosphatase domain-containing protein</fullName>
    </recommendedName>
</protein>
<dbReference type="InParanoid" id="A0A2K2CNK4"/>
<gene>
    <name evidence="2" type="ORF">BRADI_4g18961v3</name>
</gene>
<evidence type="ECO:0000259" key="1">
    <source>
        <dbReference type="Pfam" id="PF03372"/>
    </source>
</evidence>
<dbReference type="PANTHER" id="PTHR35218">
    <property type="entry name" value="RNASE H DOMAIN-CONTAINING PROTEIN"/>
    <property type="match status" value="1"/>
</dbReference>
<dbReference type="SUPFAM" id="SSF56219">
    <property type="entry name" value="DNase I-like"/>
    <property type="match status" value="1"/>
</dbReference>
<dbReference type="EnsemblPlants" id="PNT63631">
    <property type="protein sequence ID" value="PNT63631"/>
    <property type="gene ID" value="BRADI_4g18961v3"/>
</dbReference>
<name>A0A2K2CNK4_BRADI</name>
<dbReference type="EMBL" id="CM000883">
    <property type="protein sequence ID" value="PNT63631.1"/>
    <property type="molecule type" value="Genomic_DNA"/>
</dbReference>
<reference evidence="2 3" key="1">
    <citation type="journal article" date="2010" name="Nature">
        <title>Genome sequencing and analysis of the model grass Brachypodium distachyon.</title>
        <authorList>
            <consortium name="International Brachypodium Initiative"/>
        </authorList>
    </citation>
    <scope>NUCLEOTIDE SEQUENCE [LARGE SCALE GENOMIC DNA]</scope>
    <source>
        <strain evidence="2 3">Bd21</strain>
    </source>
</reference>
<dbReference type="InterPro" id="IPR005135">
    <property type="entry name" value="Endo/exonuclease/phosphatase"/>
</dbReference>
<dbReference type="Pfam" id="PF03372">
    <property type="entry name" value="Exo_endo_phos"/>
    <property type="match status" value="1"/>
</dbReference>
<proteinExistence type="predicted"/>
<dbReference type="Gene3D" id="3.60.10.10">
    <property type="entry name" value="Endonuclease/exonuclease/phosphatase"/>
    <property type="match status" value="1"/>
</dbReference>
<accession>A0A2K2CNK4</accession>
<dbReference type="InterPro" id="IPR036691">
    <property type="entry name" value="Endo/exonu/phosph_ase_sf"/>
</dbReference>
<reference evidence="3" key="3">
    <citation type="submission" date="2018-08" db="UniProtKB">
        <authorList>
            <consortium name="EnsemblPlants"/>
        </authorList>
    </citation>
    <scope>IDENTIFICATION</scope>
    <source>
        <strain evidence="3">cv. Bd21</strain>
    </source>
</reference>
<reference evidence="2" key="2">
    <citation type="submission" date="2017-06" db="EMBL/GenBank/DDBJ databases">
        <title>WGS assembly of Brachypodium distachyon.</title>
        <authorList>
            <consortium name="The International Brachypodium Initiative"/>
            <person name="Lucas S."/>
            <person name="Harmon-Smith M."/>
            <person name="Lail K."/>
            <person name="Tice H."/>
            <person name="Grimwood J."/>
            <person name="Bruce D."/>
            <person name="Barry K."/>
            <person name="Shu S."/>
            <person name="Lindquist E."/>
            <person name="Wang M."/>
            <person name="Pitluck S."/>
            <person name="Vogel J.P."/>
            <person name="Garvin D.F."/>
            <person name="Mockler T.C."/>
            <person name="Schmutz J."/>
            <person name="Rokhsar D."/>
            <person name="Bevan M.W."/>
        </authorList>
    </citation>
    <scope>NUCLEOTIDE SEQUENCE</scope>
    <source>
        <strain evidence="2">Bd21</strain>
    </source>
</reference>
<feature type="domain" description="Endonuclease/exonuclease/phosphatase" evidence="1">
    <location>
        <begin position="4"/>
        <end position="79"/>
    </location>
</feature>